<dbReference type="FunFam" id="2.40.128.130:FF:000003">
    <property type="entry name" value="AIDA-I family autotransporter YfaL"/>
    <property type="match status" value="1"/>
</dbReference>
<dbReference type="SUPFAM" id="SSF103515">
    <property type="entry name" value="Autotransporter"/>
    <property type="match status" value="1"/>
</dbReference>
<dbReference type="InterPro" id="IPR050909">
    <property type="entry name" value="Bact_Autotransporter_VF"/>
</dbReference>
<sequence>TVNGDYTGGGTLLLDSELNGDDSVSDQLVMNGNTAGNTTVVVNSITGIGEPTSTGIKVVDFAADPTQFQNNAQFSLAGSGYVNMGAYDYTLVEDNNDWYLRSQEVTPPSPPDPDPTPDPDPSRDPDPTPDPAPTPAYKPVLNAKVGGYFNNLRAANQAFVMERRDHAGGDGQTLNLRVIGGDYHYTAAGQLAQHEDTSTVQLSGDLFSGRWGTDGEWMLGIVGGYSDNQGDSRSNMTGTRADNQNHGYAVGLTSSWFQHGNQKQGAWLDSWLQYAWFSNDVSEQEDGTDHYHSSGIIASLEAGYQWLPGRGVVIEPQAQVIYQGVQQDDFTAANRARVSQSQGDDIQTRLGLHSEWRTAVHVIPTLDLNYYHDPHSTEIEEDGSTISDDAVKQRGEIKVGVTGNISQRVSLRGSVAWQKGSDDFAQTAGFLSMTVKW</sequence>
<dbReference type="PANTHER" id="PTHR12338:SF5">
    <property type="entry name" value="ANTIGEN 43-RELATED"/>
    <property type="match status" value="1"/>
</dbReference>
<feature type="region of interest" description="Disordered" evidence="1">
    <location>
        <begin position="101"/>
        <end position="137"/>
    </location>
</feature>
<organism evidence="3 4">
    <name type="scientific">Escherichia coli</name>
    <dbReference type="NCBI Taxonomy" id="562"/>
    <lineage>
        <taxon>Bacteria</taxon>
        <taxon>Pseudomonadati</taxon>
        <taxon>Pseudomonadota</taxon>
        <taxon>Gammaproteobacteria</taxon>
        <taxon>Enterobacterales</taxon>
        <taxon>Enterobacteriaceae</taxon>
        <taxon>Escherichia</taxon>
    </lineage>
</organism>
<dbReference type="NCBIfam" id="TIGR01414">
    <property type="entry name" value="autotrans_barl"/>
    <property type="match status" value="1"/>
</dbReference>
<dbReference type="PANTHER" id="PTHR12338">
    <property type="entry name" value="AUTOTRANSPORTER"/>
    <property type="match status" value="1"/>
</dbReference>
<feature type="compositionally biased region" description="Pro residues" evidence="1">
    <location>
        <begin position="107"/>
        <end position="119"/>
    </location>
</feature>
<evidence type="ECO:0000313" key="3">
    <source>
        <dbReference type="EMBL" id="MWR41497.1"/>
    </source>
</evidence>
<evidence type="ECO:0000259" key="2">
    <source>
        <dbReference type="PROSITE" id="PS51208"/>
    </source>
</evidence>
<dbReference type="EMBL" id="WTQT01001074">
    <property type="protein sequence ID" value="MWR41497.1"/>
    <property type="molecule type" value="Genomic_DNA"/>
</dbReference>
<dbReference type="Pfam" id="PF03797">
    <property type="entry name" value="Autotransporter"/>
    <property type="match status" value="1"/>
</dbReference>
<dbReference type="Gene3D" id="2.160.20.20">
    <property type="match status" value="1"/>
</dbReference>
<feature type="non-terminal residue" evidence="3">
    <location>
        <position position="1"/>
    </location>
</feature>
<dbReference type="InterPro" id="IPR006315">
    <property type="entry name" value="OM_autotransptr_brl_dom"/>
</dbReference>
<evidence type="ECO:0000313" key="4">
    <source>
        <dbReference type="Proteomes" id="UP000460875"/>
    </source>
</evidence>
<reference evidence="3 4" key="1">
    <citation type="submission" date="2019-12" db="EMBL/GenBank/DDBJ databases">
        <title>Enteriobacteria Tanzani isolates_8377-8380.</title>
        <authorList>
            <person name="Subbiah M."/>
            <person name="Call D."/>
        </authorList>
    </citation>
    <scope>NUCLEOTIDE SEQUENCE [LARGE SCALE GENOMIC DNA]</scope>
    <source>
        <strain evidence="3 4">8379wE2</strain>
    </source>
</reference>
<dbReference type="InterPro" id="IPR036709">
    <property type="entry name" value="Autotransporte_beta_dom_sf"/>
</dbReference>
<name>A0A8T5ZKU5_ECOLX</name>
<evidence type="ECO:0000256" key="1">
    <source>
        <dbReference type="SAM" id="MobiDB-lite"/>
    </source>
</evidence>
<feature type="domain" description="Autotransporter" evidence="2">
    <location>
        <begin position="167"/>
        <end position="437"/>
    </location>
</feature>
<comment type="caution">
    <text evidence="3">The sequence shown here is derived from an EMBL/GenBank/DDBJ whole genome shotgun (WGS) entry which is preliminary data.</text>
</comment>
<dbReference type="InterPro" id="IPR011050">
    <property type="entry name" value="Pectin_lyase_fold/virulence"/>
</dbReference>
<dbReference type="InterPro" id="IPR012332">
    <property type="entry name" value="Autotransporter_pectin_lyase_C"/>
</dbReference>
<protein>
    <submittedName>
        <fullName evidence="3">Autotransporter outer membrane beta-barrel domain-containing protein</fullName>
    </submittedName>
</protein>
<dbReference type="GO" id="GO:0019867">
    <property type="term" value="C:outer membrane"/>
    <property type="evidence" value="ECO:0007669"/>
    <property type="project" value="InterPro"/>
</dbReference>
<proteinExistence type="predicted"/>
<dbReference type="InterPro" id="IPR005546">
    <property type="entry name" value="Autotransporte_beta"/>
</dbReference>
<dbReference type="InterPro" id="IPR043990">
    <property type="entry name" value="AC_1"/>
</dbReference>
<dbReference type="Pfam" id="PF18883">
    <property type="entry name" value="AC_1"/>
    <property type="match status" value="1"/>
</dbReference>
<gene>
    <name evidence="3" type="ORF">GP975_26365</name>
</gene>
<dbReference type="Proteomes" id="UP000460875">
    <property type="component" value="Unassembled WGS sequence"/>
</dbReference>
<dbReference type="PROSITE" id="PS51208">
    <property type="entry name" value="AUTOTRANSPORTER"/>
    <property type="match status" value="1"/>
</dbReference>
<dbReference type="Gene3D" id="2.40.128.130">
    <property type="entry name" value="Autotransporter beta-domain"/>
    <property type="match status" value="1"/>
</dbReference>
<dbReference type="CDD" id="cd01344">
    <property type="entry name" value="PL2_Passenger_AT"/>
    <property type="match status" value="1"/>
</dbReference>
<accession>A0A8T5ZKU5</accession>
<dbReference type="SUPFAM" id="SSF51126">
    <property type="entry name" value="Pectin lyase-like"/>
    <property type="match status" value="1"/>
</dbReference>
<dbReference type="SMART" id="SM00869">
    <property type="entry name" value="Autotransporter"/>
    <property type="match status" value="1"/>
</dbReference>
<dbReference type="AlphaFoldDB" id="A0A8T5ZKU5"/>